<comment type="caution">
    <text evidence="1">The sequence shown here is derived from an EMBL/GenBank/DDBJ whole genome shotgun (WGS) entry which is preliminary data.</text>
</comment>
<reference evidence="1" key="1">
    <citation type="submission" date="2021-02" db="EMBL/GenBank/DDBJ databases">
        <authorList>
            <person name="Dougan E. K."/>
            <person name="Rhodes N."/>
            <person name="Thang M."/>
            <person name="Chan C."/>
        </authorList>
    </citation>
    <scope>NUCLEOTIDE SEQUENCE</scope>
</reference>
<sequence length="81" mass="9056">MALLEILDDESSDDEHCSLAALALRVRTTTTTTAVTAHRDLINLDDDSADCNFVDLITPPRVDLKRQLQQDKTPSSKRCRD</sequence>
<proteinExistence type="predicted"/>
<feature type="non-terminal residue" evidence="1">
    <location>
        <position position="1"/>
    </location>
</feature>
<evidence type="ECO:0000313" key="2">
    <source>
        <dbReference type="Proteomes" id="UP000654075"/>
    </source>
</evidence>
<dbReference type="EMBL" id="CAJNNV010028412">
    <property type="protein sequence ID" value="CAE8624512.1"/>
    <property type="molecule type" value="Genomic_DNA"/>
</dbReference>
<dbReference type="Proteomes" id="UP000654075">
    <property type="component" value="Unassembled WGS sequence"/>
</dbReference>
<organism evidence="1 2">
    <name type="scientific">Polarella glacialis</name>
    <name type="common">Dinoflagellate</name>
    <dbReference type="NCBI Taxonomy" id="89957"/>
    <lineage>
        <taxon>Eukaryota</taxon>
        <taxon>Sar</taxon>
        <taxon>Alveolata</taxon>
        <taxon>Dinophyceae</taxon>
        <taxon>Suessiales</taxon>
        <taxon>Suessiaceae</taxon>
        <taxon>Polarella</taxon>
    </lineage>
</organism>
<name>A0A813GHB9_POLGL</name>
<evidence type="ECO:0000313" key="1">
    <source>
        <dbReference type="EMBL" id="CAE8624512.1"/>
    </source>
</evidence>
<dbReference type="AlphaFoldDB" id="A0A813GHB9"/>
<accession>A0A813GHB9</accession>
<keyword evidence="2" id="KW-1185">Reference proteome</keyword>
<gene>
    <name evidence="1" type="ORF">PGLA1383_LOCUS41626</name>
</gene>
<protein>
    <submittedName>
        <fullName evidence="1">Uncharacterized protein</fullName>
    </submittedName>
</protein>